<dbReference type="SUPFAM" id="SSF46689">
    <property type="entry name" value="Homeodomain-like"/>
    <property type="match status" value="1"/>
</dbReference>
<dbReference type="Gene3D" id="1.10.10.60">
    <property type="entry name" value="Homeodomain-like"/>
    <property type="match status" value="1"/>
</dbReference>
<evidence type="ECO:0000313" key="6">
    <source>
        <dbReference type="Proteomes" id="UP001259347"/>
    </source>
</evidence>
<keyword evidence="3" id="KW-0804">Transcription</keyword>
<proteinExistence type="predicted"/>
<dbReference type="RefSeq" id="WP_310018195.1">
    <property type="nucleotide sequence ID" value="NZ_JAVDUM010000003.1"/>
</dbReference>
<dbReference type="SMART" id="SM00342">
    <property type="entry name" value="HTH_ARAC"/>
    <property type="match status" value="1"/>
</dbReference>
<keyword evidence="6" id="KW-1185">Reference proteome</keyword>
<keyword evidence="1" id="KW-0805">Transcription regulation</keyword>
<feature type="domain" description="HTH araC/xylS-type" evidence="4">
    <location>
        <begin position="193"/>
        <end position="294"/>
    </location>
</feature>
<evidence type="ECO:0000259" key="4">
    <source>
        <dbReference type="PROSITE" id="PS01124"/>
    </source>
</evidence>
<gene>
    <name evidence="5" type="ORF">J2Y69_001010</name>
</gene>
<dbReference type="Proteomes" id="UP001259347">
    <property type="component" value="Unassembled WGS sequence"/>
</dbReference>
<dbReference type="PANTHER" id="PTHR46796">
    <property type="entry name" value="HTH-TYPE TRANSCRIPTIONAL ACTIVATOR RHAS-RELATED"/>
    <property type="match status" value="1"/>
</dbReference>
<dbReference type="PROSITE" id="PS01124">
    <property type="entry name" value="HTH_ARAC_FAMILY_2"/>
    <property type="match status" value="1"/>
</dbReference>
<organism evidence="5 6">
    <name type="scientific">Microbacterium resistens</name>
    <dbReference type="NCBI Taxonomy" id="156977"/>
    <lineage>
        <taxon>Bacteria</taxon>
        <taxon>Bacillati</taxon>
        <taxon>Actinomycetota</taxon>
        <taxon>Actinomycetes</taxon>
        <taxon>Micrococcales</taxon>
        <taxon>Microbacteriaceae</taxon>
        <taxon>Microbacterium</taxon>
    </lineage>
</organism>
<dbReference type="InterPro" id="IPR009057">
    <property type="entry name" value="Homeodomain-like_sf"/>
</dbReference>
<sequence>MPERVFATIRDRRFLLQPESASDDADGPPAGRATILATLRVPDLGPLIAQPRGWLGFVALAAGRMDIVQGTRVLGSIGPSEAGYIAGIGRPTDPFLRWDGAVAGTVLVVPLPRLVSSVRRLDADWGVIDPRDQSLLPHVVALLQALTDSPAILDSGPGGHLERLCVEAVSTLLLERRGSLASTTPPPLATTYEAAMAVLDAQAPELAFGIAELADEIGVSPRTLQRAFRDNGTTPVEALRARRVENAVRLLRDPESRSLTNAEVAQRAGFETASGMYRAFVKAGLPTPREYRRTRSSR</sequence>
<keyword evidence="2" id="KW-0238">DNA-binding</keyword>
<dbReference type="InterPro" id="IPR050204">
    <property type="entry name" value="AraC_XylS_family_regulators"/>
</dbReference>
<dbReference type="EMBL" id="JAVDUM010000003">
    <property type="protein sequence ID" value="MDR6866418.1"/>
    <property type="molecule type" value="Genomic_DNA"/>
</dbReference>
<evidence type="ECO:0000256" key="2">
    <source>
        <dbReference type="ARBA" id="ARBA00023125"/>
    </source>
</evidence>
<evidence type="ECO:0000313" key="5">
    <source>
        <dbReference type="EMBL" id="MDR6866418.1"/>
    </source>
</evidence>
<comment type="caution">
    <text evidence="5">The sequence shown here is derived from an EMBL/GenBank/DDBJ whole genome shotgun (WGS) entry which is preliminary data.</text>
</comment>
<name>A0ABU1SAY2_9MICO</name>
<protein>
    <submittedName>
        <fullName evidence="5">AraC-like DNA-binding protein</fullName>
    </submittedName>
</protein>
<dbReference type="InterPro" id="IPR018060">
    <property type="entry name" value="HTH_AraC"/>
</dbReference>
<reference evidence="5 6" key="1">
    <citation type="submission" date="2023-07" db="EMBL/GenBank/DDBJ databases">
        <title>Sorghum-associated microbial communities from plants grown in Nebraska, USA.</title>
        <authorList>
            <person name="Schachtman D."/>
        </authorList>
    </citation>
    <scope>NUCLEOTIDE SEQUENCE [LARGE SCALE GENOMIC DNA]</scope>
    <source>
        <strain evidence="5 6">2980</strain>
    </source>
</reference>
<accession>A0ABU1SAY2</accession>
<dbReference type="Pfam" id="PF12833">
    <property type="entry name" value="HTH_18"/>
    <property type="match status" value="1"/>
</dbReference>
<evidence type="ECO:0000256" key="3">
    <source>
        <dbReference type="ARBA" id="ARBA00023163"/>
    </source>
</evidence>
<evidence type="ECO:0000256" key="1">
    <source>
        <dbReference type="ARBA" id="ARBA00023015"/>
    </source>
</evidence>